<protein>
    <recommendedName>
        <fullName evidence="1">Methyltransferase type 11 domain-containing protein</fullName>
    </recommendedName>
</protein>
<sequence>METTEDSYQKQVILPNLLRVLGLKPGMKIIDIACGQGFFSREFAAAGAEVVASDIAQPLIAQAKKLSGKAVQYYVAPADNLNFTKSEVFDAATIVLAIQNIKNIDGTFKEARRVLKPGGKLVMVLMHPAFRIPGHSSWGFDEEAQEQYRRIDSYLSAHTAELLVHPGKKESPKTTSYHRSLQDFSKALFKAGFSITRLEEWISHKQSQSGPRQKTEDTARKEIPMFLMLECKSN</sequence>
<comment type="caution">
    <text evidence="2">The sequence shown here is derived from an EMBL/GenBank/DDBJ whole genome shotgun (WGS) entry which is preliminary data.</text>
</comment>
<gene>
    <name evidence="2" type="ORF">A2419_03440</name>
</gene>
<dbReference type="InterPro" id="IPR013216">
    <property type="entry name" value="Methyltransf_11"/>
</dbReference>
<accession>A0A1F4Y4B0</accession>
<dbReference type="CDD" id="cd02440">
    <property type="entry name" value="AdoMet_MTases"/>
    <property type="match status" value="1"/>
</dbReference>
<evidence type="ECO:0000313" key="2">
    <source>
        <dbReference type="EMBL" id="OGC88800.1"/>
    </source>
</evidence>
<dbReference type="EMBL" id="MEXB01000004">
    <property type="protein sequence ID" value="OGC88800.1"/>
    <property type="molecule type" value="Genomic_DNA"/>
</dbReference>
<reference evidence="2 3" key="1">
    <citation type="journal article" date="2016" name="Nat. Commun.">
        <title>Thousands of microbial genomes shed light on interconnected biogeochemical processes in an aquifer system.</title>
        <authorList>
            <person name="Anantharaman K."/>
            <person name="Brown C.T."/>
            <person name="Hug L.A."/>
            <person name="Sharon I."/>
            <person name="Castelle C.J."/>
            <person name="Probst A.J."/>
            <person name="Thomas B.C."/>
            <person name="Singh A."/>
            <person name="Wilkins M.J."/>
            <person name="Karaoz U."/>
            <person name="Brodie E.L."/>
            <person name="Williams K.H."/>
            <person name="Hubbard S.S."/>
            <person name="Banfield J.F."/>
        </authorList>
    </citation>
    <scope>NUCLEOTIDE SEQUENCE [LARGE SCALE GENOMIC DNA]</scope>
</reference>
<dbReference type="Proteomes" id="UP000176568">
    <property type="component" value="Unassembled WGS sequence"/>
</dbReference>
<name>A0A1F4Y4B0_9BACT</name>
<dbReference type="GO" id="GO:0008757">
    <property type="term" value="F:S-adenosylmethionine-dependent methyltransferase activity"/>
    <property type="evidence" value="ECO:0007669"/>
    <property type="project" value="InterPro"/>
</dbReference>
<dbReference type="STRING" id="1797247.A2419_03440"/>
<feature type="domain" description="Methyltransferase type 11" evidence="1">
    <location>
        <begin position="31"/>
        <end position="123"/>
    </location>
</feature>
<dbReference type="SUPFAM" id="SSF53335">
    <property type="entry name" value="S-adenosyl-L-methionine-dependent methyltransferases"/>
    <property type="match status" value="1"/>
</dbReference>
<organism evidence="2 3">
    <name type="scientific">Candidatus Adlerbacteria bacterium RIFOXYC1_FULL_48_26</name>
    <dbReference type="NCBI Taxonomy" id="1797247"/>
    <lineage>
        <taxon>Bacteria</taxon>
        <taxon>Candidatus Adleribacteriota</taxon>
    </lineage>
</organism>
<dbReference type="AlphaFoldDB" id="A0A1F4Y4B0"/>
<evidence type="ECO:0000313" key="3">
    <source>
        <dbReference type="Proteomes" id="UP000176568"/>
    </source>
</evidence>
<dbReference type="PANTHER" id="PTHR43591">
    <property type="entry name" value="METHYLTRANSFERASE"/>
    <property type="match status" value="1"/>
</dbReference>
<dbReference type="Gene3D" id="3.40.50.150">
    <property type="entry name" value="Vaccinia Virus protein VP39"/>
    <property type="match status" value="1"/>
</dbReference>
<proteinExistence type="predicted"/>
<dbReference type="Pfam" id="PF08241">
    <property type="entry name" value="Methyltransf_11"/>
    <property type="match status" value="1"/>
</dbReference>
<dbReference type="InterPro" id="IPR029063">
    <property type="entry name" value="SAM-dependent_MTases_sf"/>
</dbReference>
<evidence type="ECO:0000259" key="1">
    <source>
        <dbReference type="Pfam" id="PF08241"/>
    </source>
</evidence>